<dbReference type="InterPro" id="IPR051912">
    <property type="entry name" value="Alkylbase_DNA_Glycosylase/TA"/>
</dbReference>
<dbReference type="GO" id="GO:0005634">
    <property type="term" value="C:nucleus"/>
    <property type="evidence" value="ECO:0007669"/>
    <property type="project" value="TreeGrafter"/>
</dbReference>
<dbReference type="SUPFAM" id="SSF48150">
    <property type="entry name" value="DNA-glycosylase"/>
    <property type="match status" value="1"/>
</dbReference>
<accession>A0A3A2ZWZ2</accession>
<organism evidence="3 4">
    <name type="scientific">Aspergillus sclerotialis</name>
    <dbReference type="NCBI Taxonomy" id="2070753"/>
    <lineage>
        <taxon>Eukaryota</taxon>
        <taxon>Fungi</taxon>
        <taxon>Dikarya</taxon>
        <taxon>Ascomycota</taxon>
        <taxon>Pezizomycotina</taxon>
        <taxon>Eurotiomycetes</taxon>
        <taxon>Eurotiomycetidae</taxon>
        <taxon>Eurotiales</taxon>
        <taxon>Aspergillaceae</taxon>
        <taxon>Aspergillus</taxon>
        <taxon>Aspergillus subgen. Polypaecilum</taxon>
    </lineage>
</organism>
<dbReference type="PANTHER" id="PTHR43003:SF5">
    <property type="entry name" value="DNA-3-METHYLADENINE GLYCOSYLASE"/>
    <property type="match status" value="1"/>
</dbReference>
<evidence type="ECO:0000313" key="4">
    <source>
        <dbReference type="Proteomes" id="UP000266188"/>
    </source>
</evidence>
<dbReference type="GO" id="GO:0006307">
    <property type="term" value="P:DNA alkylation repair"/>
    <property type="evidence" value="ECO:0007669"/>
    <property type="project" value="TreeGrafter"/>
</dbReference>
<dbReference type="GO" id="GO:0008725">
    <property type="term" value="F:DNA-3-methyladenine glycosylase activity"/>
    <property type="evidence" value="ECO:0007669"/>
    <property type="project" value="TreeGrafter"/>
</dbReference>
<keyword evidence="4" id="KW-1185">Reference proteome</keyword>
<dbReference type="STRING" id="2070753.A0A3A2ZWZ2"/>
<comment type="caution">
    <text evidence="3">The sequence shown here is derived from an EMBL/GenBank/DDBJ whole genome shotgun (WGS) entry which is preliminary data.</text>
</comment>
<sequence length="126" mass="14134">MTVAACDVAFLHTAGLSQRKAEYIQGLATKFPSGELRADMLQSASYDDLVSKLTAVRGIGKWTVEMFACFGLKRWDVFSTGDLAVQRGMAEFFGKDVAQLQRKNGKWRYMSEQEMVEMAAKFAAYR</sequence>
<reference evidence="4" key="1">
    <citation type="submission" date="2017-02" db="EMBL/GenBank/DDBJ databases">
        <authorList>
            <person name="Tafer H."/>
            <person name="Lopandic K."/>
        </authorList>
    </citation>
    <scope>NUCLEOTIDE SEQUENCE [LARGE SCALE GENOMIC DNA]</scope>
    <source>
        <strain evidence="4">CBS 366.77</strain>
    </source>
</reference>
<name>A0A3A2ZWZ2_9EURO</name>
<dbReference type="InterPro" id="IPR011257">
    <property type="entry name" value="DNA_glycosylase"/>
</dbReference>
<dbReference type="OrthoDB" id="415889at2759"/>
<protein>
    <submittedName>
        <fullName evidence="3">DNA-3-methyladenine glycosylase</fullName>
    </submittedName>
</protein>
<dbReference type="Gene3D" id="1.10.340.30">
    <property type="entry name" value="Hypothetical protein, domain 2"/>
    <property type="match status" value="1"/>
</dbReference>
<evidence type="ECO:0000256" key="1">
    <source>
        <dbReference type="ARBA" id="ARBA00022763"/>
    </source>
</evidence>
<keyword evidence="1" id="KW-0227">DNA damage</keyword>
<dbReference type="EMBL" id="MVGC01000104">
    <property type="protein sequence ID" value="RJE23824.1"/>
    <property type="molecule type" value="Genomic_DNA"/>
</dbReference>
<dbReference type="PANTHER" id="PTHR43003">
    <property type="entry name" value="DNA-3-METHYLADENINE GLYCOSYLASE"/>
    <property type="match status" value="1"/>
</dbReference>
<keyword evidence="2" id="KW-0234">DNA repair</keyword>
<gene>
    <name evidence="3" type="ORF">PHISCL_03855</name>
</gene>
<dbReference type="GO" id="GO:0032131">
    <property type="term" value="F:alkylated DNA binding"/>
    <property type="evidence" value="ECO:0007669"/>
    <property type="project" value="TreeGrafter"/>
</dbReference>
<evidence type="ECO:0000313" key="3">
    <source>
        <dbReference type="EMBL" id="RJE23824.1"/>
    </source>
</evidence>
<evidence type="ECO:0000256" key="2">
    <source>
        <dbReference type="ARBA" id="ARBA00023204"/>
    </source>
</evidence>
<dbReference type="GO" id="GO:0006285">
    <property type="term" value="P:base-excision repair, AP site formation"/>
    <property type="evidence" value="ECO:0007669"/>
    <property type="project" value="TreeGrafter"/>
</dbReference>
<proteinExistence type="predicted"/>
<dbReference type="AlphaFoldDB" id="A0A3A2ZWZ2"/>
<dbReference type="GO" id="GO:0043916">
    <property type="term" value="F:DNA-7-methylguanine glycosylase activity"/>
    <property type="evidence" value="ECO:0007669"/>
    <property type="project" value="TreeGrafter"/>
</dbReference>
<dbReference type="Proteomes" id="UP000266188">
    <property type="component" value="Unassembled WGS sequence"/>
</dbReference>
<dbReference type="GO" id="GO:0032993">
    <property type="term" value="C:protein-DNA complex"/>
    <property type="evidence" value="ECO:0007669"/>
    <property type="project" value="TreeGrafter"/>
</dbReference>